<name>A0AAD4I217_9PEZI</name>
<keyword evidence="2" id="KW-1185">Reference proteome</keyword>
<dbReference type="Proteomes" id="UP001197093">
    <property type="component" value="Unassembled WGS sequence"/>
</dbReference>
<accession>A0AAD4I217</accession>
<sequence length="105" mass="11943">MAAVVALYKIESYLQGDFSVPLHTEVQGEIFPMERYQEVKRRYGASGHESCQWREGQTGTRRVSEVGSSGQQPLVVPWDVQGTEYQMVKRACFDPTIRIVDSRGF</sequence>
<organism evidence="1 2">
    <name type="scientific">Staphylotrichum longicolle</name>
    <dbReference type="NCBI Taxonomy" id="669026"/>
    <lineage>
        <taxon>Eukaryota</taxon>
        <taxon>Fungi</taxon>
        <taxon>Dikarya</taxon>
        <taxon>Ascomycota</taxon>
        <taxon>Pezizomycotina</taxon>
        <taxon>Sordariomycetes</taxon>
        <taxon>Sordariomycetidae</taxon>
        <taxon>Sordariales</taxon>
        <taxon>Chaetomiaceae</taxon>
        <taxon>Staphylotrichum</taxon>
    </lineage>
</organism>
<evidence type="ECO:0000313" key="1">
    <source>
        <dbReference type="EMBL" id="KAG7292697.1"/>
    </source>
</evidence>
<gene>
    <name evidence="1" type="ORF">NEMBOFW57_002734</name>
</gene>
<comment type="caution">
    <text evidence="1">The sequence shown here is derived from an EMBL/GenBank/DDBJ whole genome shotgun (WGS) entry which is preliminary data.</text>
</comment>
<proteinExistence type="predicted"/>
<evidence type="ECO:0000313" key="2">
    <source>
        <dbReference type="Proteomes" id="UP001197093"/>
    </source>
</evidence>
<reference evidence="1" key="1">
    <citation type="submission" date="2023-02" db="EMBL/GenBank/DDBJ databases">
        <authorList>
            <person name="Palmer J.M."/>
        </authorList>
    </citation>
    <scope>NUCLEOTIDE SEQUENCE</scope>
    <source>
        <strain evidence="1">FW57</strain>
    </source>
</reference>
<protein>
    <submittedName>
        <fullName evidence="1">Uncharacterized protein</fullName>
    </submittedName>
</protein>
<dbReference type="EMBL" id="JAHCVI010000001">
    <property type="protein sequence ID" value="KAG7292697.1"/>
    <property type="molecule type" value="Genomic_DNA"/>
</dbReference>
<dbReference type="AlphaFoldDB" id="A0AAD4I217"/>